<dbReference type="GO" id="GO:0010333">
    <property type="term" value="F:terpene synthase activity"/>
    <property type="evidence" value="ECO:0007669"/>
    <property type="project" value="InterPro"/>
</dbReference>
<protein>
    <recommendedName>
        <fullName evidence="4">Terpene synthase metal-binding domain-containing protein</fullName>
    </recommendedName>
</protein>
<reference evidence="5" key="1">
    <citation type="submission" date="2020-03" db="EMBL/GenBank/DDBJ databases">
        <title>A high-quality chromosome-level genome assembly of a woody plant with both climbing and erect habits, Rhamnella rubrinervis.</title>
        <authorList>
            <person name="Lu Z."/>
            <person name="Yang Y."/>
            <person name="Zhu X."/>
            <person name="Sun Y."/>
        </authorList>
    </citation>
    <scope>NUCLEOTIDE SEQUENCE</scope>
    <source>
        <strain evidence="5">BYM</strain>
        <tissue evidence="5">Leaf</tissue>
    </source>
</reference>
<evidence type="ECO:0000259" key="4">
    <source>
        <dbReference type="Pfam" id="PF03936"/>
    </source>
</evidence>
<dbReference type="Proteomes" id="UP000796880">
    <property type="component" value="Unassembled WGS sequence"/>
</dbReference>
<dbReference type="EMBL" id="VOIH02000001">
    <property type="protein sequence ID" value="KAF3457776.1"/>
    <property type="molecule type" value="Genomic_DNA"/>
</dbReference>
<comment type="caution">
    <text evidence="5">The sequence shown here is derived from an EMBL/GenBank/DDBJ whole genome shotgun (WGS) entry which is preliminary data.</text>
</comment>
<dbReference type="InterPro" id="IPR008949">
    <property type="entry name" value="Isoprenoid_synthase_dom_sf"/>
</dbReference>
<dbReference type="OrthoDB" id="1877784at2759"/>
<evidence type="ECO:0000256" key="3">
    <source>
        <dbReference type="ARBA" id="ARBA00023239"/>
    </source>
</evidence>
<dbReference type="PANTHER" id="PTHR31225:SF221">
    <property type="entry name" value="(-)-GERMACRENE D SYNTHASE"/>
    <property type="match status" value="1"/>
</dbReference>
<name>A0A8K0MSZ4_9ROSA</name>
<evidence type="ECO:0000256" key="1">
    <source>
        <dbReference type="ARBA" id="ARBA00001946"/>
    </source>
</evidence>
<keyword evidence="2" id="KW-0479">Metal-binding</keyword>
<dbReference type="SUPFAM" id="SSF48576">
    <property type="entry name" value="Terpenoid synthases"/>
    <property type="match status" value="1"/>
</dbReference>
<sequence>MRMGLPRIEARHYISIYQHPLLSDDQILLTFAKLISTFCKNAPKELSRYIKPQYALARRIVTKVMADMAIDDIYDVYATFDELSLHQQIERLMDDVVDHKEHNKGMGIML</sequence>
<evidence type="ECO:0000313" key="6">
    <source>
        <dbReference type="Proteomes" id="UP000796880"/>
    </source>
</evidence>
<dbReference type="AlphaFoldDB" id="A0A8K0MSZ4"/>
<organism evidence="5 6">
    <name type="scientific">Rhamnella rubrinervis</name>
    <dbReference type="NCBI Taxonomy" id="2594499"/>
    <lineage>
        <taxon>Eukaryota</taxon>
        <taxon>Viridiplantae</taxon>
        <taxon>Streptophyta</taxon>
        <taxon>Embryophyta</taxon>
        <taxon>Tracheophyta</taxon>
        <taxon>Spermatophyta</taxon>
        <taxon>Magnoliopsida</taxon>
        <taxon>eudicotyledons</taxon>
        <taxon>Gunneridae</taxon>
        <taxon>Pentapetalae</taxon>
        <taxon>rosids</taxon>
        <taxon>fabids</taxon>
        <taxon>Rosales</taxon>
        <taxon>Rhamnaceae</taxon>
        <taxon>rhamnoid group</taxon>
        <taxon>Rhamneae</taxon>
        <taxon>Rhamnella</taxon>
    </lineage>
</organism>
<proteinExistence type="predicted"/>
<dbReference type="InterPro" id="IPR050148">
    <property type="entry name" value="Terpene_synthase-like"/>
</dbReference>
<comment type="cofactor">
    <cofactor evidence="1">
        <name>Mg(2+)</name>
        <dbReference type="ChEBI" id="CHEBI:18420"/>
    </cofactor>
</comment>
<dbReference type="PANTHER" id="PTHR31225">
    <property type="entry name" value="OS04G0344100 PROTEIN-RELATED"/>
    <property type="match status" value="1"/>
</dbReference>
<dbReference type="Pfam" id="PF03936">
    <property type="entry name" value="Terpene_synth_C"/>
    <property type="match status" value="1"/>
</dbReference>
<accession>A0A8K0MSZ4</accession>
<feature type="domain" description="Terpene synthase metal-binding" evidence="4">
    <location>
        <begin position="49"/>
        <end position="98"/>
    </location>
</feature>
<evidence type="ECO:0000313" key="5">
    <source>
        <dbReference type="EMBL" id="KAF3457776.1"/>
    </source>
</evidence>
<dbReference type="GO" id="GO:0016114">
    <property type="term" value="P:terpenoid biosynthetic process"/>
    <property type="evidence" value="ECO:0007669"/>
    <property type="project" value="InterPro"/>
</dbReference>
<dbReference type="Gene3D" id="1.10.600.10">
    <property type="entry name" value="Farnesyl Diphosphate Synthase"/>
    <property type="match status" value="1"/>
</dbReference>
<dbReference type="InterPro" id="IPR005630">
    <property type="entry name" value="Terpene_synthase_metal-bd"/>
</dbReference>
<evidence type="ECO:0000256" key="2">
    <source>
        <dbReference type="ARBA" id="ARBA00022723"/>
    </source>
</evidence>
<dbReference type="GO" id="GO:0000287">
    <property type="term" value="F:magnesium ion binding"/>
    <property type="evidence" value="ECO:0007669"/>
    <property type="project" value="InterPro"/>
</dbReference>
<gene>
    <name evidence="5" type="ORF">FNV43_RR02435</name>
</gene>
<keyword evidence="6" id="KW-1185">Reference proteome</keyword>
<keyword evidence="3" id="KW-0456">Lyase</keyword>